<keyword evidence="3" id="KW-1185">Reference proteome</keyword>
<dbReference type="InterPro" id="IPR050789">
    <property type="entry name" value="Diverse_Enzym_Activities"/>
</dbReference>
<accession>A0A3M8DA81</accession>
<gene>
    <name evidence="2" type="ORF">EDM56_19235</name>
</gene>
<dbReference type="EMBL" id="RHHQ01000015">
    <property type="protein sequence ID" value="RNB85050.1"/>
    <property type="molecule type" value="Genomic_DNA"/>
</dbReference>
<evidence type="ECO:0000259" key="1">
    <source>
        <dbReference type="Pfam" id="PF00144"/>
    </source>
</evidence>
<name>A0A3M8DA81_9BACL</name>
<sequence length="316" mass="36357">MNFESFTKEIKKEKINSVLITKNSENVYAYYKNKKQTDKLHKINSCTKSILSILVGIAIEKQYLKSLGTPVHEFFPKIFQAQTDSRKMSLTIRHLITMTDGLDFPEFGDWNCFAPMVYHHDIVKFVIDRPLLHDIGTHMNYNSGCSHILSAIIQQVTGMKTEDFANENLFKPLGIKEYRWYTDKMNISKGADGLVLKATDMEKIGTLMLQGGVFHDQRIISAEWIQASTTPNRLTYKNIGFYGMHWWVSKLDLDKDFTNENSFYFALGFGGQYIIVIPSDKLVITINSDIYEDSLLPLRLVRANLDQFTGQRVTHI</sequence>
<keyword evidence="2" id="KW-0378">Hydrolase</keyword>
<dbReference type="PANTHER" id="PTHR43283">
    <property type="entry name" value="BETA-LACTAMASE-RELATED"/>
    <property type="match status" value="1"/>
</dbReference>
<dbReference type="Gene3D" id="3.40.710.10">
    <property type="entry name" value="DD-peptidase/beta-lactamase superfamily"/>
    <property type="match status" value="1"/>
</dbReference>
<dbReference type="Proteomes" id="UP000271031">
    <property type="component" value="Unassembled WGS sequence"/>
</dbReference>
<protein>
    <submittedName>
        <fullName evidence="2">Class C beta-lactamase-related serine hydrolase</fullName>
    </submittedName>
</protein>
<dbReference type="Pfam" id="PF00144">
    <property type="entry name" value="Beta-lactamase"/>
    <property type="match status" value="1"/>
</dbReference>
<dbReference type="PANTHER" id="PTHR43283:SF7">
    <property type="entry name" value="BETA-LACTAMASE-RELATED DOMAIN-CONTAINING PROTEIN"/>
    <property type="match status" value="1"/>
</dbReference>
<comment type="caution">
    <text evidence="2">The sequence shown here is derived from an EMBL/GenBank/DDBJ whole genome shotgun (WGS) entry which is preliminary data.</text>
</comment>
<organism evidence="2 3">
    <name type="scientific">Brevibacillus fluminis</name>
    <dbReference type="NCBI Taxonomy" id="511487"/>
    <lineage>
        <taxon>Bacteria</taxon>
        <taxon>Bacillati</taxon>
        <taxon>Bacillota</taxon>
        <taxon>Bacilli</taxon>
        <taxon>Bacillales</taxon>
        <taxon>Paenibacillaceae</taxon>
        <taxon>Brevibacillus</taxon>
    </lineage>
</organism>
<dbReference type="OrthoDB" id="9773047at2"/>
<evidence type="ECO:0000313" key="3">
    <source>
        <dbReference type="Proteomes" id="UP000271031"/>
    </source>
</evidence>
<dbReference type="RefSeq" id="WP_122919535.1">
    <property type="nucleotide sequence ID" value="NZ_RHHQ01000015.1"/>
</dbReference>
<dbReference type="GO" id="GO:0016787">
    <property type="term" value="F:hydrolase activity"/>
    <property type="evidence" value="ECO:0007669"/>
    <property type="project" value="UniProtKB-KW"/>
</dbReference>
<feature type="domain" description="Beta-lactamase-related" evidence="1">
    <location>
        <begin position="17"/>
        <end position="287"/>
    </location>
</feature>
<dbReference type="AlphaFoldDB" id="A0A3M8DA81"/>
<dbReference type="InterPro" id="IPR012338">
    <property type="entry name" value="Beta-lactam/transpept-like"/>
</dbReference>
<dbReference type="SUPFAM" id="SSF56601">
    <property type="entry name" value="beta-lactamase/transpeptidase-like"/>
    <property type="match status" value="1"/>
</dbReference>
<reference evidence="2 3" key="1">
    <citation type="submission" date="2018-10" db="EMBL/GenBank/DDBJ databases">
        <title>Phylogenomics of Brevibacillus.</title>
        <authorList>
            <person name="Dunlap C."/>
        </authorList>
    </citation>
    <scope>NUCLEOTIDE SEQUENCE [LARGE SCALE GENOMIC DNA]</scope>
    <source>
        <strain evidence="2 3">JCM 15716</strain>
    </source>
</reference>
<evidence type="ECO:0000313" key="2">
    <source>
        <dbReference type="EMBL" id="RNB85050.1"/>
    </source>
</evidence>
<dbReference type="InterPro" id="IPR001466">
    <property type="entry name" value="Beta-lactam-related"/>
</dbReference>
<proteinExistence type="predicted"/>